<protein>
    <submittedName>
        <fullName evidence="3">Uncharacterized protein</fullName>
    </submittedName>
</protein>
<dbReference type="PANTHER" id="PTHR30121">
    <property type="entry name" value="UNCHARACTERIZED PROTEIN YJGR-RELATED"/>
    <property type="match status" value="1"/>
</dbReference>
<evidence type="ECO:0000313" key="4">
    <source>
        <dbReference type="Proteomes" id="UP000177130"/>
    </source>
</evidence>
<dbReference type="AlphaFoldDB" id="A0A1G2MHK0"/>
<evidence type="ECO:0000313" key="3">
    <source>
        <dbReference type="EMBL" id="OHA23313.1"/>
    </source>
</evidence>
<feature type="domain" description="DUF8128" evidence="2">
    <location>
        <begin position="132"/>
        <end position="464"/>
    </location>
</feature>
<dbReference type="Proteomes" id="UP000177130">
    <property type="component" value="Unassembled WGS sequence"/>
</dbReference>
<dbReference type="EMBL" id="MHRK01000038">
    <property type="protein sequence ID" value="OHA23313.1"/>
    <property type="molecule type" value="Genomic_DNA"/>
</dbReference>
<dbReference type="Gene3D" id="3.40.50.300">
    <property type="entry name" value="P-loop containing nucleotide triphosphate hydrolases"/>
    <property type="match status" value="2"/>
</dbReference>
<proteinExistence type="predicted"/>
<dbReference type="InterPro" id="IPR027417">
    <property type="entry name" value="P-loop_NTPase"/>
</dbReference>
<comment type="caution">
    <text evidence="3">The sequence shown here is derived from an EMBL/GenBank/DDBJ whole genome shotgun (WGS) entry which is preliminary data.</text>
</comment>
<feature type="domain" description="Helicase HerA central" evidence="1">
    <location>
        <begin position="511"/>
        <end position="549"/>
    </location>
</feature>
<dbReference type="InterPro" id="IPR002789">
    <property type="entry name" value="HerA_central"/>
</dbReference>
<dbReference type="InterPro" id="IPR051162">
    <property type="entry name" value="T4SS_component"/>
</dbReference>
<dbReference type="STRING" id="1802306.A3C72_04630"/>
<accession>A0A1G2MHK0</accession>
<evidence type="ECO:0000259" key="1">
    <source>
        <dbReference type="Pfam" id="PF01935"/>
    </source>
</evidence>
<dbReference type="SUPFAM" id="SSF52540">
    <property type="entry name" value="P-loop containing nucleoside triphosphate hydrolases"/>
    <property type="match status" value="1"/>
</dbReference>
<evidence type="ECO:0000259" key="2">
    <source>
        <dbReference type="Pfam" id="PF26449"/>
    </source>
</evidence>
<reference evidence="3 4" key="1">
    <citation type="journal article" date="2016" name="Nat. Commun.">
        <title>Thousands of microbial genomes shed light on interconnected biogeochemical processes in an aquifer system.</title>
        <authorList>
            <person name="Anantharaman K."/>
            <person name="Brown C.T."/>
            <person name="Hug L.A."/>
            <person name="Sharon I."/>
            <person name="Castelle C.J."/>
            <person name="Probst A.J."/>
            <person name="Thomas B.C."/>
            <person name="Singh A."/>
            <person name="Wilkins M.J."/>
            <person name="Karaoz U."/>
            <person name="Brodie E.L."/>
            <person name="Williams K.H."/>
            <person name="Hubbard S.S."/>
            <person name="Banfield J.F."/>
        </authorList>
    </citation>
    <scope>NUCLEOTIDE SEQUENCE [LARGE SCALE GENOMIC DNA]</scope>
</reference>
<gene>
    <name evidence="3" type="ORF">A3C72_04630</name>
</gene>
<dbReference type="InterPro" id="IPR058441">
    <property type="entry name" value="DUF8128"/>
</dbReference>
<organism evidence="3 4">
    <name type="scientific">Candidatus Taylorbacteria bacterium RIFCSPHIGHO2_02_FULL_43_32b</name>
    <dbReference type="NCBI Taxonomy" id="1802306"/>
    <lineage>
        <taxon>Bacteria</taxon>
        <taxon>Candidatus Tayloriibacteriota</taxon>
    </lineage>
</organism>
<dbReference type="Pfam" id="PF26449">
    <property type="entry name" value="DUF8128"/>
    <property type="match status" value="1"/>
</dbReference>
<dbReference type="PANTHER" id="PTHR30121:SF6">
    <property type="entry name" value="SLR6007 PROTEIN"/>
    <property type="match status" value="1"/>
</dbReference>
<sequence length="913" mass="102988">MELGKVYYEGKKFSSPEEEISFLRQEIKKREILSGKIGDVPNEEVIKGAVKDYSLTPHEEVIEEKRVIRPEEAGSIVLELAPETHDKQIEKLIGVLHDHGLRNALHLVEKLKNPHLEDDFHRFIVQYIKAGYSATGLKENNELWKPSHMTLYEITLPEVEKEDAREELKKFISGMEQFYAGMLGGASEEDYFTVEIANANGSDEFVFYIGVGDNRKELFEKQIHSLFAGVKIREEKNDYNIFNSEGVSVGAYAALSKNAIFPLKTYENFDVDPLSVIMNSFSKIDRDGEGAAIQFVIKPAKSEYSSKWKKALSELEKGVPTYTAVDVPFTVGGKIMKVISELVSPTEKKKKNKDEPNELPKTDQTAIENVKVKIGSPIILSTVRVIASANDTASAREIMSHIEAAFAQFENAGWNRLTFREMFGGKLRRLLHEFSWRMFSSREEIPINIKELTTLMHFPTSHMKAMSPELKKAEAGVSPAPTGLPESGTLIGVNKARGEETKIFVTEEDRLRHFYVVGQTGTGKTTLLKNMIVQDIERGAGVCMIDPHGSDIEDVLAQIPKSRYEDVIYFDPSYVERPMGLNMLEFDRRYPEQKIFVVNEMLSIFEKLFDLKQTGGPMFEQYFRNSVLLALEDPDSGSTLLDVARVLSNKAYRDYKISKCVNPIVIQFWKEVAEKAGGEASLQNIVPYVTSKFDNFLANDIMRPIIAQQKSSFNLREVMDSKKILLVNLAKGRLGELNSHLLGLVIVGKILMAALSRVDSLGSPLPNFYLYIDEFQNVTTDSISVILSEARKYKLGLNIAHQFIGQLTDKIKGSVFGNVGTIASFRVGPEDAEFLEKQFTPVFSARDVMNLNNRNAYVRLLAHGRPVRPFNMETLAPKEGNIGNIAKLKQLSYLKYGRDRIGVEAEIMERYKK</sequence>
<dbReference type="Pfam" id="PF01935">
    <property type="entry name" value="DUF87"/>
    <property type="match status" value="1"/>
</dbReference>
<name>A0A1G2MHK0_9BACT</name>